<proteinExistence type="predicted"/>
<dbReference type="GO" id="GO:0000287">
    <property type="term" value="F:magnesium ion binding"/>
    <property type="evidence" value="ECO:0007669"/>
    <property type="project" value="InterPro"/>
</dbReference>
<dbReference type="EMBL" id="MT144935">
    <property type="protein sequence ID" value="QJI01594.1"/>
    <property type="molecule type" value="Genomic_DNA"/>
</dbReference>
<dbReference type="Gene3D" id="3.30.1330.70">
    <property type="entry name" value="Holliday junction resolvase RusA"/>
    <property type="match status" value="1"/>
</dbReference>
<dbReference type="Pfam" id="PF05866">
    <property type="entry name" value="RusA"/>
    <property type="match status" value="1"/>
</dbReference>
<dbReference type="InterPro" id="IPR036614">
    <property type="entry name" value="RusA-like_sf"/>
</dbReference>
<sequence>MIPMLPIPWSRARGRGEHRFKPESLRDWQEVVKDAARQEMDIQGVEMVSRVEVEILVLYPSQVRLDRAPDLDNIAKGILDAMTGVVYPDDRPRWVGRLVVEAGIAGHPGEMGTYVSVIPWAVASR</sequence>
<dbReference type="GO" id="GO:0006281">
    <property type="term" value="P:DNA repair"/>
    <property type="evidence" value="ECO:0007669"/>
    <property type="project" value="InterPro"/>
</dbReference>
<protein>
    <submittedName>
        <fullName evidence="1">Putative endodeoxyribonuclease</fullName>
    </submittedName>
</protein>
<organism evidence="1">
    <name type="scientific">viral metagenome</name>
    <dbReference type="NCBI Taxonomy" id="1070528"/>
    <lineage>
        <taxon>unclassified sequences</taxon>
        <taxon>metagenomes</taxon>
        <taxon>organismal metagenomes</taxon>
    </lineage>
</organism>
<dbReference type="InterPro" id="IPR008822">
    <property type="entry name" value="Endonuclease_RusA-like"/>
</dbReference>
<accession>A0A6M3XXV5</accession>
<name>A0A6M3XXV5_9ZZZZ</name>
<gene>
    <name evidence="1" type="ORF">TM448B02661_0005</name>
</gene>
<dbReference type="AlphaFoldDB" id="A0A6M3XXV5"/>
<dbReference type="SUPFAM" id="SSF103084">
    <property type="entry name" value="Holliday junction resolvase RusA"/>
    <property type="match status" value="1"/>
</dbReference>
<evidence type="ECO:0000313" key="1">
    <source>
        <dbReference type="EMBL" id="QJI01594.1"/>
    </source>
</evidence>
<reference evidence="1" key="1">
    <citation type="submission" date="2020-03" db="EMBL/GenBank/DDBJ databases">
        <title>The deep terrestrial virosphere.</title>
        <authorList>
            <person name="Holmfeldt K."/>
            <person name="Nilsson E."/>
            <person name="Simone D."/>
            <person name="Lopez-Fernandez M."/>
            <person name="Wu X."/>
            <person name="de Brujin I."/>
            <person name="Lundin D."/>
            <person name="Andersson A."/>
            <person name="Bertilsson S."/>
            <person name="Dopson M."/>
        </authorList>
    </citation>
    <scope>NUCLEOTIDE SEQUENCE</scope>
    <source>
        <strain evidence="1">TM448B02661</strain>
    </source>
</reference>
<dbReference type="GO" id="GO:0006310">
    <property type="term" value="P:DNA recombination"/>
    <property type="evidence" value="ECO:0007669"/>
    <property type="project" value="InterPro"/>
</dbReference>